<evidence type="ECO:0000313" key="2">
    <source>
        <dbReference type="EMBL" id="MCY9608162.1"/>
    </source>
</evidence>
<gene>
    <name evidence="3" type="ORF">FLT43_18585</name>
    <name evidence="2" type="ORF">M5W83_13520</name>
</gene>
<sequence>MNAIHPSEKVVHAIEKSEIGYMTDRMNAIRERPGNPEGVEVAQFGHAVCFYSKTMPWPSFNTVKGLRNSDIEYIDDIIRFYRERGRKPQFELVPGLADQQVLWSLAERGLYQSGSHTSLYAQPIAAKQEPGPEAVRIEEIGASDFDTYAMIHCRGTGLPDDGIPHVAANNRVLHQRPGWFFYMACYEDRPAAVGVMHVKGDVASFTFAATLPEYRRRGLQLSLLRCRLAEAARRHCGLAVGQCAFLSGSHRNMERASMRIGYVRTTWTEL</sequence>
<reference evidence="2 5" key="2">
    <citation type="submission" date="2022-05" db="EMBL/GenBank/DDBJ databases">
        <title>Genome Sequencing of Bee-Associated Microbes.</title>
        <authorList>
            <person name="Dunlap C."/>
        </authorList>
    </citation>
    <scope>NUCLEOTIDE SEQUENCE [LARGE SCALE GENOMIC DNA]</scope>
    <source>
        <strain evidence="2 5">NRRL B-14613</strain>
    </source>
</reference>
<organism evidence="3 4">
    <name type="scientific">Paenibacillus thiaminolyticus</name>
    <name type="common">Bacillus thiaminolyticus</name>
    <dbReference type="NCBI Taxonomy" id="49283"/>
    <lineage>
        <taxon>Bacteria</taxon>
        <taxon>Bacillati</taxon>
        <taxon>Bacillota</taxon>
        <taxon>Bacilli</taxon>
        <taxon>Bacillales</taxon>
        <taxon>Paenibacillaceae</taxon>
        <taxon>Paenibacillus</taxon>
    </lineage>
</organism>
<dbReference type="Proteomes" id="UP001209276">
    <property type="component" value="Unassembled WGS sequence"/>
</dbReference>
<evidence type="ECO:0000313" key="5">
    <source>
        <dbReference type="Proteomes" id="UP001209276"/>
    </source>
</evidence>
<feature type="domain" description="N-acetyltransferase" evidence="1">
    <location>
        <begin position="135"/>
        <end position="270"/>
    </location>
</feature>
<dbReference type="EMBL" id="JAMDMM010000024">
    <property type="protein sequence ID" value="MCY9608162.1"/>
    <property type="molecule type" value="Genomic_DNA"/>
</dbReference>
<dbReference type="SUPFAM" id="SSF55729">
    <property type="entry name" value="Acyl-CoA N-acyltransferases (Nat)"/>
    <property type="match status" value="1"/>
</dbReference>
<dbReference type="AlphaFoldDB" id="A0AAP9J2S5"/>
<proteinExistence type="predicted"/>
<evidence type="ECO:0000313" key="3">
    <source>
        <dbReference type="EMBL" id="QDM45260.1"/>
    </source>
</evidence>
<evidence type="ECO:0000259" key="1">
    <source>
        <dbReference type="PROSITE" id="PS51186"/>
    </source>
</evidence>
<dbReference type="PROSITE" id="PS51186">
    <property type="entry name" value="GNAT"/>
    <property type="match status" value="1"/>
</dbReference>
<keyword evidence="5" id="KW-1185">Reference proteome</keyword>
<dbReference type="GO" id="GO:0016747">
    <property type="term" value="F:acyltransferase activity, transferring groups other than amino-acyl groups"/>
    <property type="evidence" value="ECO:0007669"/>
    <property type="project" value="InterPro"/>
</dbReference>
<dbReference type="RefSeq" id="WP_087444168.1">
    <property type="nucleotide sequence ID" value="NZ_CABMNB010000039.1"/>
</dbReference>
<accession>A0AAP9J2S5</accession>
<dbReference type="GeneID" id="76997971"/>
<evidence type="ECO:0000313" key="4">
    <source>
        <dbReference type="Proteomes" id="UP000315377"/>
    </source>
</evidence>
<dbReference type="InterPro" id="IPR016181">
    <property type="entry name" value="Acyl_CoA_acyltransferase"/>
</dbReference>
<protein>
    <submittedName>
        <fullName evidence="3">GNAT family N-acetyltransferase</fullName>
    </submittedName>
</protein>
<dbReference type="InterPro" id="IPR000182">
    <property type="entry name" value="GNAT_dom"/>
</dbReference>
<dbReference type="Proteomes" id="UP000315377">
    <property type="component" value="Chromosome"/>
</dbReference>
<name>A0AAP9J2S5_PANTH</name>
<dbReference type="EMBL" id="CP041405">
    <property type="protein sequence ID" value="QDM45260.1"/>
    <property type="molecule type" value="Genomic_DNA"/>
</dbReference>
<reference evidence="3 4" key="1">
    <citation type="submission" date="2019-07" db="EMBL/GenBank/DDBJ databases">
        <title>Paenibacillus thiaminolyticus NRRL B-4156.</title>
        <authorList>
            <person name="Hehnly C."/>
            <person name="Zhang L."/>
        </authorList>
    </citation>
    <scope>NUCLEOTIDE SEQUENCE [LARGE SCALE GENOMIC DNA]</scope>
    <source>
        <strain evidence="3 4">NRRL B-4156</strain>
    </source>
</reference>
<dbReference type="Gene3D" id="3.40.630.30">
    <property type="match status" value="1"/>
</dbReference>